<dbReference type="PANTHER" id="PTHR34354:SF1">
    <property type="entry name" value="NADPH-DEPENDENT 7-CYANO-7-DEAZAGUANINE REDUCTASE"/>
    <property type="match status" value="1"/>
</dbReference>
<dbReference type="AlphaFoldDB" id="A0A1G9KNV2"/>
<reference evidence="7" key="1">
    <citation type="submission" date="2016-10" db="EMBL/GenBank/DDBJ databases">
        <authorList>
            <person name="Varghese N."/>
            <person name="Submissions S."/>
        </authorList>
    </citation>
    <scope>NUCLEOTIDE SEQUENCE [LARGE SCALE GENOMIC DNA]</scope>
    <source>
        <strain evidence="7">DSM 16995</strain>
    </source>
</reference>
<feature type="binding site" evidence="5">
    <location>
        <begin position="81"/>
        <end position="83"/>
    </location>
    <ligand>
        <name>substrate</name>
    </ligand>
</feature>
<dbReference type="RefSeq" id="WP_092162815.1">
    <property type="nucleotide sequence ID" value="NZ_FNGA01000005.1"/>
</dbReference>
<proteinExistence type="inferred from homology"/>
<dbReference type="GO" id="GO:0008616">
    <property type="term" value="P:tRNA queuosine(34) biosynthetic process"/>
    <property type="evidence" value="ECO:0007669"/>
    <property type="project" value="UniProtKB-UniRule"/>
</dbReference>
<comment type="function">
    <text evidence="5">Catalyzes the NADPH-dependent reduction of 7-cyano-7-deazaguanine (preQ0) to 7-aminomethyl-7-deazaguanine (preQ1).</text>
</comment>
<evidence type="ECO:0000256" key="2">
    <source>
        <dbReference type="ARBA" id="ARBA00022785"/>
    </source>
</evidence>
<keyword evidence="3 5" id="KW-0521">NADP</keyword>
<sequence>MKTTKSQDKTDALKTLGKGGATSYNYDSPSPEILEIFPNNFPGRPYIISIEFPEYTSLCPVTGQPDFANIIVEYIPDEVCVESKSFKLYMGAYRNHQSFMETITNNILDDFVSRLSPLWMRVKGIFSPRGGTCLHVFAEHYNEDSTQFAKVCDIVHEWKIESGRHRS</sequence>
<dbReference type="Proteomes" id="UP000199053">
    <property type="component" value="Unassembled WGS sequence"/>
</dbReference>
<dbReference type="NCBIfam" id="TIGR03139">
    <property type="entry name" value="QueF-II"/>
    <property type="match status" value="1"/>
</dbReference>
<dbReference type="InterPro" id="IPR050084">
    <property type="entry name" value="NADPH_dep_7-cyano-7-deazaG_red"/>
</dbReference>
<accession>A0A1G9KNV2</accession>
<dbReference type="HAMAP" id="MF_00818">
    <property type="entry name" value="QueF_type1"/>
    <property type="match status" value="1"/>
</dbReference>
<dbReference type="InterPro" id="IPR029500">
    <property type="entry name" value="QueF"/>
</dbReference>
<keyword evidence="1 5" id="KW-0963">Cytoplasm</keyword>
<evidence type="ECO:0000313" key="6">
    <source>
        <dbReference type="EMBL" id="SDL51194.1"/>
    </source>
</evidence>
<dbReference type="InterPro" id="IPR043133">
    <property type="entry name" value="GTP-CH-I_C/QueF"/>
</dbReference>
<evidence type="ECO:0000256" key="5">
    <source>
        <dbReference type="HAMAP-Rule" id="MF_00818"/>
    </source>
</evidence>
<dbReference type="Pfam" id="PF14489">
    <property type="entry name" value="QueF"/>
    <property type="match status" value="1"/>
</dbReference>
<keyword evidence="4 5" id="KW-0560">Oxidoreductase</keyword>
<dbReference type="InterPro" id="IPR016856">
    <property type="entry name" value="QueF_type1"/>
</dbReference>
<dbReference type="GO" id="GO:0033739">
    <property type="term" value="F:preQ1 synthase activity"/>
    <property type="evidence" value="ECO:0007669"/>
    <property type="project" value="UniProtKB-UniRule"/>
</dbReference>
<keyword evidence="7" id="KW-1185">Reference proteome</keyword>
<gene>
    <name evidence="5" type="primary">queF</name>
    <name evidence="6" type="ORF">SAMN05660337_3156</name>
</gene>
<keyword evidence="2 5" id="KW-0671">Queuosine biosynthesis</keyword>
<dbReference type="EC" id="1.7.1.13" evidence="5"/>
<feature type="active site" description="Proton donor" evidence="5">
    <location>
        <position position="66"/>
    </location>
</feature>
<dbReference type="UniPathway" id="UPA00392"/>
<comment type="similarity">
    <text evidence="5">Belongs to the GTP cyclohydrolase I family. QueF type 1 subfamily.</text>
</comment>
<comment type="subcellular location">
    <subcellularLocation>
        <location evidence="5">Cytoplasm</location>
    </subcellularLocation>
</comment>
<dbReference type="GO" id="GO:0005737">
    <property type="term" value="C:cytoplasm"/>
    <property type="evidence" value="ECO:0007669"/>
    <property type="project" value="UniProtKB-SubCell"/>
</dbReference>
<dbReference type="EMBL" id="FNGA01000005">
    <property type="protein sequence ID" value="SDL51194.1"/>
    <property type="molecule type" value="Genomic_DNA"/>
</dbReference>
<dbReference type="SUPFAM" id="SSF55620">
    <property type="entry name" value="Tetrahydrobiopterin biosynthesis enzymes-like"/>
    <property type="match status" value="1"/>
</dbReference>
<evidence type="ECO:0000256" key="3">
    <source>
        <dbReference type="ARBA" id="ARBA00022857"/>
    </source>
</evidence>
<dbReference type="OrthoDB" id="9789995at2"/>
<dbReference type="STRING" id="246191.SAMN05660337_3156"/>
<dbReference type="Gene3D" id="3.30.1130.10">
    <property type="match status" value="1"/>
</dbReference>
<dbReference type="PANTHER" id="PTHR34354">
    <property type="entry name" value="NADPH-DEPENDENT 7-CYANO-7-DEAZAGUANINE REDUCTASE"/>
    <property type="match status" value="1"/>
</dbReference>
<organism evidence="6 7">
    <name type="scientific">Maridesulfovibrio ferrireducens</name>
    <dbReference type="NCBI Taxonomy" id="246191"/>
    <lineage>
        <taxon>Bacteria</taxon>
        <taxon>Pseudomonadati</taxon>
        <taxon>Thermodesulfobacteriota</taxon>
        <taxon>Desulfovibrionia</taxon>
        <taxon>Desulfovibrionales</taxon>
        <taxon>Desulfovibrionaceae</taxon>
        <taxon>Maridesulfovibrio</taxon>
    </lineage>
</organism>
<comment type="catalytic activity">
    <reaction evidence="5">
        <text>7-aminomethyl-7-carbaguanine + 2 NADP(+) = 7-cyano-7-carbaguanine + 2 NADPH + 3 H(+)</text>
        <dbReference type="Rhea" id="RHEA:13409"/>
        <dbReference type="ChEBI" id="CHEBI:15378"/>
        <dbReference type="ChEBI" id="CHEBI:45075"/>
        <dbReference type="ChEBI" id="CHEBI:57783"/>
        <dbReference type="ChEBI" id="CHEBI:58349"/>
        <dbReference type="ChEBI" id="CHEBI:58703"/>
        <dbReference type="EC" id="1.7.1.13"/>
    </reaction>
</comment>
<feature type="active site" description="Thioimide intermediate" evidence="5">
    <location>
        <position position="59"/>
    </location>
</feature>
<comment type="pathway">
    <text evidence="5">tRNA modification; tRNA-queuosine biosynthesis.</text>
</comment>
<evidence type="ECO:0000256" key="1">
    <source>
        <dbReference type="ARBA" id="ARBA00022490"/>
    </source>
</evidence>
<protein>
    <recommendedName>
        <fullName evidence="5">NADPH-dependent 7-cyano-7-deazaguanine reductase</fullName>
        <ecNumber evidence="5">1.7.1.13</ecNumber>
    </recommendedName>
    <alternativeName>
        <fullName evidence="5">7-cyano-7-carbaguanine reductase</fullName>
    </alternativeName>
    <alternativeName>
        <fullName evidence="5">NADPH-dependent nitrile oxidoreductase</fullName>
    </alternativeName>
    <alternativeName>
        <fullName evidence="5">PreQ(0) reductase</fullName>
    </alternativeName>
</protein>
<evidence type="ECO:0000256" key="4">
    <source>
        <dbReference type="ARBA" id="ARBA00023002"/>
    </source>
</evidence>
<evidence type="ECO:0000313" key="7">
    <source>
        <dbReference type="Proteomes" id="UP000199053"/>
    </source>
</evidence>
<name>A0A1G9KNV2_9BACT</name>
<feature type="binding site" evidence="5">
    <location>
        <begin position="100"/>
        <end position="101"/>
    </location>
    <ligand>
        <name>substrate</name>
    </ligand>
</feature>